<dbReference type="Proteomes" id="UP000286931">
    <property type="component" value="Unassembled WGS sequence"/>
</dbReference>
<evidence type="ECO:0000313" key="4">
    <source>
        <dbReference type="Proteomes" id="UP000286931"/>
    </source>
</evidence>
<keyword evidence="2" id="KW-0732">Signal</keyword>
<dbReference type="AlphaFoldDB" id="A0A401Z6N6"/>
<proteinExistence type="predicted"/>
<feature type="chain" id="PRO_5019444174" evidence="2">
    <location>
        <begin position="31"/>
        <end position="160"/>
    </location>
</feature>
<feature type="region of interest" description="Disordered" evidence="1">
    <location>
        <begin position="28"/>
        <end position="49"/>
    </location>
</feature>
<protein>
    <submittedName>
        <fullName evidence="3">Uncharacterized protein</fullName>
    </submittedName>
</protein>
<gene>
    <name evidence="3" type="ORF">EHYA_10304</name>
</gene>
<feature type="signal peptide" evidence="2">
    <location>
        <begin position="1"/>
        <end position="30"/>
    </location>
</feature>
<feature type="compositionally biased region" description="Low complexity" evidence="1">
    <location>
        <begin position="28"/>
        <end position="37"/>
    </location>
</feature>
<evidence type="ECO:0000256" key="2">
    <source>
        <dbReference type="SAM" id="SignalP"/>
    </source>
</evidence>
<organism evidence="3 4">
    <name type="scientific">Embleya hyalina</name>
    <dbReference type="NCBI Taxonomy" id="516124"/>
    <lineage>
        <taxon>Bacteria</taxon>
        <taxon>Bacillati</taxon>
        <taxon>Actinomycetota</taxon>
        <taxon>Actinomycetes</taxon>
        <taxon>Kitasatosporales</taxon>
        <taxon>Streptomycetaceae</taxon>
        <taxon>Embleya</taxon>
    </lineage>
</organism>
<accession>A0A401Z6N6</accession>
<evidence type="ECO:0000256" key="1">
    <source>
        <dbReference type="SAM" id="MobiDB-lite"/>
    </source>
</evidence>
<reference evidence="3 4" key="1">
    <citation type="submission" date="2018-12" db="EMBL/GenBank/DDBJ databases">
        <title>Draft genome sequence of Embleya hyalina NBRC 13850T.</title>
        <authorList>
            <person name="Komaki H."/>
            <person name="Hosoyama A."/>
            <person name="Kimura A."/>
            <person name="Ichikawa N."/>
            <person name="Tamura T."/>
        </authorList>
    </citation>
    <scope>NUCLEOTIDE SEQUENCE [LARGE SCALE GENOMIC DNA]</scope>
    <source>
        <strain evidence="3 4">NBRC 13850</strain>
    </source>
</reference>
<comment type="caution">
    <text evidence="3">The sequence shown here is derived from an EMBL/GenBank/DDBJ whole genome shotgun (WGS) entry which is preliminary data.</text>
</comment>
<sequence>MSVLSQRVVRPLTVMAIAALAALIPSTATASSQEQQSPNSSGTNRIHYGSECNPAQANGSISMEVTWQYSGGGFRVTRLAFWNGTNHTASFSGPVRMIDNNGNASNVWMDSIAPHSYGTKYVDFTTPTKVVRTHALEYLSGFTGFCGGSSGADLVINGYI</sequence>
<evidence type="ECO:0000313" key="3">
    <source>
        <dbReference type="EMBL" id="GCE02527.1"/>
    </source>
</evidence>
<name>A0A401Z6N6_9ACTN</name>
<dbReference type="EMBL" id="BIFH01000067">
    <property type="protein sequence ID" value="GCE02527.1"/>
    <property type="molecule type" value="Genomic_DNA"/>
</dbReference>
<keyword evidence="4" id="KW-1185">Reference proteome</keyword>